<comment type="similarity">
    <text evidence="1">Belongs to the ARG7 family.</text>
</comment>
<dbReference type="PANTHER" id="PTHR31929">
    <property type="entry name" value="SAUR-LIKE AUXIN-RESPONSIVE PROTEIN FAMILY-RELATED"/>
    <property type="match status" value="1"/>
</dbReference>
<dbReference type="Gramene" id="KVI04141">
    <property type="protein sequence ID" value="KVI04141"/>
    <property type="gene ID" value="Ccrd_017564"/>
</dbReference>
<protein>
    <submittedName>
        <fullName evidence="2">Auxin responsive SAUR protein</fullName>
    </submittedName>
</protein>
<dbReference type="Proteomes" id="UP000243975">
    <property type="component" value="Unassembled WGS sequence"/>
</dbReference>
<dbReference type="OMA" id="CKEDIFT"/>
<name>A0A118K2C1_CYNCS</name>
<reference evidence="2 3" key="1">
    <citation type="journal article" date="2016" name="Sci. Rep.">
        <title>The genome sequence of the outbreeding globe artichoke constructed de novo incorporating a phase-aware low-pass sequencing strategy of F1 progeny.</title>
        <authorList>
            <person name="Scaglione D."/>
            <person name="Reyes-Chin-Wo S."/>
            <person name="Acquadro A."/>
            <person name="Froenicke L."/>
            <person name="Portis E."/>
            <person name="Beitel C."/>
            <person name="Tirone M."/>
            <person name="Mauro R."/>
            <person name="Lo Monaco A."/>
            <person name="Mauromicale G."/>
            <person name="Faccioli P."/>
            <person name="Cattivelli L."/>
            <person name="Rieseberg L."/>
            <person name="Michelmore R."/>
            <person name="Lanteri S."/>
        </authorList>
    </citation>
    <scope>NUCLEOTIDE SEQUENCE [LARGE SCALE GENOMIC DNA]</scope>
    <source>
        <strain evidence="2">2C</strain>
    </source>
</reference>
<dbReference type="AlphaFoldDB" id="A0A118K2C1"/>
<sequence>MAILMPRIIQAKQILRRSLSNGSNNTYMAIPKGYFAVYVGEQDKKRFVNATNSAHFGKMAIFMPRIIQAKQILRRSLSNGSSNIYMAIPKGYFVVYVGEQEKKRFVVPIALLGQPAFQELLCQAEEEFGYNHLRGGLTIPCSEDMFIDLASPDPALLGKMAILMPRIIQAKQILRRSLSNGSSNTYMAIPKGYFAVYVGEQEKKRFVVPISLLSQPAFQELLCQAEEEFGYNHPMGGLTIPCKEDIFTDLASRLGVL</sequence>
<organism evidence="2 3">
    <name type="scientific">Cynara cardunculus var. scolymus</name>
    <name type="common">Globe artichoke</name>
    <name type="synonym">Cynara scolymus</name>
    <dbReference type="NCBI Taxonomy" id="59895"/>
    <lineage>
        <taxon>Eukaryota</taxon>
        <taxon>Viridiplantae</taxon>
        <taxon>Streptophyta</taxon>
        <taxon>Embryophyta</taxon>
        <taxon>Tracheophyta</taxon>
        <taxon>Spermatophyta</taxon>
        <taxon>Magnoliopsida</taxon>
        <taxon>eudicotyledons</taxon>
        <taxon>Gunneridae</taxon>
        <taxon>Pentapetalae</taxon>
        <taxon>asterids</taxon>
        <taxon>campanulids</taxon>
        <taxon>Asterales</taxon>
        <taxon>Asteraceae</taxon>
        <taxon>Carduoideae</taxon>
        <taxon>Cardueae</taxon>
        <taxon>Carduinae</taxon>
        <taxon>Cynara</taxon>
    </lineage>
</organism>
<dbReference type="Pfam" id="PF02519">
    <property type="entry name" value="Auxin_inducible"/>
    <property type="match status" value="2"/>
</dbReference>
<keyword evidence="3" id="KW-1185">Reference proteome</keyword>
<dbReference type="EMBL" id="LEKV01002305">
    <property type="protein sequence ID" value="KVI04141.1"/>
    <property type="molecule type" value="Genomic_DNA"/>
</dbReference>
<dbReference type="InterPro" id="IPR003676">
    <property type="entry name" value="SAUR_fam"/>
</dbReference>
<evidence type="ECO:0000313" key="3">
    <source>
        <dbReference type="Proteomes" id="UP000243975"/>
    </source>
</evidence>
<evidence type="ECO:0000313" key="2">
    <source>
        <dbReference type="EMBL" id="KVI04141.1"/>
    </source>
</evidence>
<proteinExistence type="inferred from homology"/>
<comment type="caution">
    <text evidence="2">The sequence shown here is derived from an EMBL/GenBank/DDBJ whole genome shotgun (WGS) entry which is preliminary data.</text>
</comment>
<gene>
    <name evidence="2" type="ORF">Ccrd_017564</name>
</gene>
<evidence type="ECO:0000256" key="1">
    <source>
        <dbReference type="ARBA" id="ARBA00006974"/>
    </source>
</evidence>
<dbReference type="STRING" id="59895.A0A118K2C1"/>
<dbReference type="GO" id="GO:0009733">
    <property type="term" value="P:response to auxin"/>
    <property type="evidence" value="ECO:0007669"/>
    <property type="project" value="InterPro"/>
</dbReference>
<accession>A0A118K2C1</accession>